<feature type="domain" description="L-type lectin-like" evidence="8">
    <location>
        <begin position="94"/>
        <end position="342"/>
    </location>
</feature>
<gene>
    <name evidence="9" type="ORF">BQ2448_786</name>
</gene>
<keyword evidence="4 7" id="KW-1133">Transmembrane helix</keyword>
<protein>
    <submittedName>
        <fullName evidence="9">BQ2448_786 protein</fullName>
    </submittedName>
</protein>
<dbReference type="GO" id="GO:0005789">
    <property type="term" value="C:endoplasmic reticulum membrane"/>
    <property type="evidence" value="ECO:0007669"/>
    <property type="project" value="TreeGrafter"/>
</dbReference>
<feature type="region of interest" description="Disordered" evidence="6">
    <location>
        <begin position="1"/>
        <end position="20"/>
    </location>
</feature>
<proteinExistence type="predicted"/>
<dbReference type="GO" id="GO:0005793">
    <property type="term" value="C:endoplasmic reticulum-Golgi intermediate compartment"/>
    <property type="evidence" value="ECO:0007669"/>
    <property type="project" value="TreeGrafter"/>
</dbReference>
<dbReference type="OrthoDB" id="270293at2759"/>
<dbReference type="Proteomes" id="UP000198372">
    <property type="component" value="Unassembled WGS sequence"/>
</dbReference>
<name>A0A238F675_9BASI</name>
<feature type="transmembrane region" description="Helical" evidence="7">
    <location>
        <begin position="373"/>
        <end position="390"/>
    </location>
</feature>
<evidence type="ECO:0000256" key="2">
    <source>
        <dbReference type="ARBA" id="ARBA00022692"/>
    </source>
</evidence>
<reference evidence="10" key="1">
    <citation type="submission" date="2016-09" db="EMBL/GenBank/DDBJ databases">
        <authorList>
            <person name="Jeantristanb JTB J.-T."/>
            <person name="Ricardo R."/>
        </authorList>
    </citation>
    <scope>NUCLEOTIDE SEQUENCE [LARGE SCALE GENOMIC DNA]</scope>
</reference>
<keyword evidence="2 7" id="KW-0812">Transmembrane</keyword>
<dbReference type="GO" id="GO:0005537">
    <property type="term" value="F:D-mannose binding"/>
    <property type="evidence" value="ECO:0007669"/>
    <property type="project" value="TreeGrafter"/>
</dbReference>
<evidence type="ECO:0000256" key="7">
    <source>
        <dbReference type="SAM" id="Phobius"/>
    </source>
</evidence>
<dbReference type="GO" id="GO:0000139">
    <property type="term" value="C:Golgi membrane"/>
    <property type="evidence" value="ECO:0007669"/>
    <property type="project" value="TreeGrafter"/>
</dbReference>
<evidence type="ECO:0000259" key="8">
    <source>
        <dbReference type="PROSITE" id="PS51328"/>
    </source>
</evidence>
<evidence type="ECO:0000256" key="5">
    <source>
        <dbReference type="ARBA" id="ARBA00023136"/>
    </source>
</evidence>
<feature type="transmembrane region" description="Helical" evidence="7">
    <location>
        <begin position="28"/>
        <end position="47"/>
    </location>
</feature>
<evidence type="ECO:0000256" key="3">
    <source>
        <dbReference type="ARBA" id="ARBA00022729"/>
    </source>
</evidence>
<keyword evidence="10" id="KW-1185">Reference proteome</keyword>
<dbReference type="PROSITE" id="PS51328">
    <property type="entry name" value="L_LECTIN_LIKE"/>
    <property type="match status" value="1"/>
</dbReference>
<dbReference type="InterPro" id="IPR005052">
    <property type="entry name" value="Lectin_leg"/>
</dbReference>
<evidence type="ECO:0000256" key="1">
    <source>
        <dbReference type="ARBA" id="ARBA00004479"/>
    </source>
</evidence>
<dbReference type="EMBL" id="FMSP01000003">
    <property type="protein sequence ID" value="SCV68665.1"/>
    <property type="molecule type" value="Genomic_DNA"/>
</dbReference>
<dbReference type="InterPro" id="IPR013320">
    <property type="entry name" value="ConA-like_dom_sf"/>
</dbReference>
<comment type="subcellular location">
    <subcellularLocation>
        <location evidence="1">Membrane</location>
        <topology evidence="1">Single-pass type I membrane protein</topology>
    </subcellularLocation>
</comment>
<dbReference type="STRING" id="269621.A0A238F675"/>
<dbReference type="Gene3D" id="2.60.120.200">
    <property type="match status" value="1"/>
</dbReference>
<dbReference type="SUPFAM" id="SSF49899">
    <property type="entry name" value="Concanavalin A-like lectins/glucanases"/>
    <property type="match status" value="1"/>
</dbReference>
<keyword evidence="3" id="KW-0732">Signal</keyword>
<keyword evidence="5 7" id="KW-0472">Membrane</keyword>
<feature type="compositionally biased region" description="Low complexity" evidence="6">
    <location>
        <begin position="1"/>
        <end position="15"/>
    </location>
</feature>
<dbReference type="PANTHER" id="PTHR12223">
    <property type="entry name" value="VESICULAR MANNOSE-BINDING LECTIN"/>
    <property type="match status" value="1"/>
</dbReference>
<dbReference type="PANTHER" id="PTHR12223:SF45">
    <property type="entry name" value="RE50040P"/>
    <property type="match status" value="1"/>
</dbReference>
<dbReference type="GO" id="GO:0006888">
    <property type="term" value="P:endoplasmic reticulum to Golgi vesicle-mediated transport"/>
    <property type="evidence" value="ECO:0007669"/>
    <property type="project" value="TreeGrafter"/>
</dbReference>
<dbReference type="GO" id="GO:0030134">
    <property type="term" value="C:COPII-coated ER to Golgi transport vesicle"/>
    <property type="evidence" value="ECO:0007669"/>
    <property type="project" value="TreeGrafter"/>
</dbReference>
<dbReference type="CDD" id="cd07308">
    <property type="entry name" value="lectin_leg-like"/>
    <property type="match status" value="1"/>
</dbReference>
<evidence type="ECO:0000256" key="6">
    <source>
        <dbReference type="SAM" id="MobiDB-lite"/>
    </source>
</evidence>
<organism evidence="9 10">
    <name type="scientific">Microbotryum intermedium</name>
    <dbReference type="NCBI Taxonomy" id="269621"/>
    <lineage>
        <taxon>Eukaryota</taxon>
        <taxon>Fungi</taxon>
        <taxon>Dikarya</taxon>
        <taxon>Basidiomycota</taxon>
        <taxon>Pucciniomycotina</taxon>
        <taxon>Microbotryomycetes</taxon>
        <taxon>Microbotryales</taxon>
        <taxon>Microbotryaceae</taxon>
        <taxon>Microbotryum</taxon>
    </lineage>
</organism>
<sequence length="402" mass="43704">MASSTSRTTTRTTGRTRSRVPLARAPTSLLRVLLAAVVLSAFVLVAVEAKGKGKGGKKAAAKAKAAAAAAGGTIVANTAKSGSPMSKRGNTEKTVPLRTHSLYAPYVDSDLQNRWFDFGGSTIINTNKHVRLTQDRASQAGWLWSRLALAPNSFEVEFEFRVDGKSSTLYGDGFAMWFTKARAGTGPAFGSADYWDGLGIFFDTYANSRHSYSFPRIYAIKNDGTKSYEVGTDGQGQEIGGCSLDFRRTDVTAKARFTYFRGKFTEVGSISVSDSPIGPITDPLSLLPPSQLAIQHDKWDQWTTCFVLDGFELPANPFLGFSALTGDVSDAHDIISITTSNIAYHPPSVESNNRPPGSRGIPGKAFFGFIGRLLKWFVLLAIVAAVWIGYKNWKKTKNHKRF</sequence>
<dbReference type="Pfam" id="PF03388">
    <property type="entry name" value="Lectin_leg-like"/>
    <property type="match status" value="2"/>
</dbReference>
<evidence type="ECO:0000256" key="4">
    <source>
        <dbReference type="ARBA" id="ARBA00022989"/>
    </source>
</evidence>
<dbReference type="AlphaFoldDB" id="A0A238F675"/>
<dbReference type="InterPro" id="IPR051136">
    <property type="entry name" value="Intracellular_Lectin-GPT"/>
</dbReference>
<evidence type="ECO:0000313" key="10">
    <source>
        <dbReference type="Proteomes" id="UP000198372"/>
    </source>
</evidence>
<evidence type="ECO:0000313" key="9">
    <source>
        <dbReference type="EMBL" id="SCV68665.1"/>
    </source>
</evidence>
<accession>A0A238F675</accession>